<accession>A0A1F6CDB8</accession>
<comment type="caution">
    <text evidence="1">The sequence shown here is derived from an EMBL/GenBank/DDBJ whole genome shotgun (WGS) entry which is preliminary data.</text>
</comment>
<evidence type="ECO:0000313" key="1">
    <source>
        <dbReference type="EMBL" id="OGG47156.1"/>
    </source>
</evidence>
<protein>
    <submittedName>
        <fullName evidence="1">Uncharacterized protein</fullName>
    </submittedName>
</protein>
<dbReference type="EMBL" id="MFKQ01000026">
    <property type="protein sequence ID" value="OGG47156.1"/>
    <property type="molecule type" value="Genomic_DNA"/>
</dbReference>
<sequence length="154" mass="16986">MWISIFVAVFFGLVSSKQRESAGENSDRATQPIAISQEADSNVLSTINQTTNVYTTPQFKLEYKLLEPSHIRSDGEYQTGFSIQVGRMPGANIADIPQLIKPDGCEIVSSSGYNGAIGFGHNDSFDGMQQWIYGIECVTPEPMRDTGKLFRLNV</sequence>
<organism evidence="1 2">
    <name type="scientific">Candidatus Kaiserbacteria bacterium RIFCSPHIGHO2_01_FULL_49_13</name>
    <dbReference type="NCBI Taxonomy" id="1798477"/>
    <lineage>
        <taxon>Bacteria</taxon>
        <taxon>Candidatus Kaiseribacteriota</taxon>
    </lineage>
</organism>
<reference evidence="1 2" key="1">
    <citation type="journal article" date="2016" name="Nat. Commun.">
        <title>Thousands of microbial genomes shed light on interconnected biogeochemical processes in an aquifer system.</title>
        <authorList>
            <person name="Anantharaman K."/>
            <person name="Brown C.T."/>
            <person name="Hug L.A."/>
            <person name="Sharon I."/>
            <person name="Castelle C.J."/>
            <person name="Probst A.J."/>
            <person name="Thomas B.C."/>
            <person name="Singh A."/>
            <person name="Wilkins M.J."/>
            <person name="Karaoz U."/>
            <person name="Brodie E.L."/>
            <person name="Williams K.H."/>
            <person name="Hubbard S.S."/>
            <person name="Banfield J.F."/>
        </authorList>
    </citation>
    <scope>NUCLEOTIDE SEQUENCE [LARGE SCALE GENOMIC DNA]</scope>
</reference>
<proteinExistence type="predicted"/>
<dbReference type="Proteomes" id="UP000178344">
    <property type="component" value="Unassembled WGS sequence"/>
</dbReference>
<name>A0A1F6CDB8_9BACT</name>
<dbReference type="AlphaFoldDB" id="A0A1F6CDB8"/>
<gene>
    <name evidence="1" type="ORF">A2671_02245</name>
</gene>
<evidence type="ECO:0000313" key="2">
    <source>
        <dbReference type="Proteomes" id="UP000178344"/>
    </source>
</evidence>